<sequence>MSRPPVRTEEALLRGHERRIKILERRLAAAGYLPPHEVRYAGTTAERDAYFGVPVGLPAQVALANDKVTWFNTDWGWEESYYVAAGSAGLTAKGLITGTAAGWYPTGLGPNAQLVAGTTQSMTTGNWYVNWAAFGTGASRRRGGTTWWGVTTGSLVPKFAGIYRPFGMLLCQTGAGSGSLALLKNGSGAANDTLVIQPFTLSGTFNTPVVMPSSDLHLRANEGVGIYASSVGSATFGVGANNNSRAAGNVSLAYIGPALASD</sequence>
<dbReference type="Proteomes" id="UP000425388">
    <property type="component" value="Segment"/>
</dbReference>
<organism evidence="1 2">
    <name type="scientific">Microbacterium phage Megan</name>
    <dbReference type="NCBI Taxonomy" id="2656551"/>
    <lineage>
        <taxon>Viruses</taxon>
        <taxon>Duplodnaviria</taxon>
        <taxon>Heunggongvirae</taxon>
        <taxon>Uroviricota</taxon>
        <taxon>Caudoviricetes</taxon>
        <taxon>Hodgkinviridae</taxon>
        <taxon>Meganvirus</taxon>
        <taxon>Meganvirus megan</taxon>
    </lineage>
</organism>
<evidence type="ECO:0000313" key="1">
    <source>
        <dbReference type="EMBL" id="QGJ92704.1"/>
    </source>
</evidence>
<protein>
    <submittedName>
        <fullName evidence="1">Minor tail protein</fullName>
    </submittedName>
</protein>
<dbReference type="RefSeq" id="YP_010751325.1">
    <property type="nucleotide sequence ID" value="NC_073368.1"/>
</dbReference>
<reference evidence="1 2" key="1">
    <citation type="submission" date="2019-10" db="EMBL/GenBank/DDBJ databases">
        <authorList>
            <person name="Abad L.A."/>
            <person name="AUll H.A."/>
            <person name="Garlena R.A."/>
            <person name="Russell D.A."/>
            <person name="Pope W.H."/>
            <person name="Jacobs-Sera D."/>
            <person name="Hatfull G.F."/>
        </authorList>
    </citation>
    <scope>NUCLEOTIDE SEQUENCE [LARGE SCALE GENOMIC DNA]</scope>
</reference>
<name>A0A649VKI3_9CAUD</name>
<dbReference type="GeneID" id="80004991"/>
<keyword evidence="2" id="KW-1185">Reference proteome</keyword>
<dbReference type="KEGG" id="vg:80004991"/>
<accession>A0A649VKI3</accession>
<dbReference type="EMBL" id="MN586020">
    <property type="protein sequence ID" value="QGJ92704.1"/>
    <property type="molecule type" value="Genomic_DNA"/>
</dbReference>
<proteinExistence type="predicted"/>
<gene>
    <name evidence="1" type="primary">34</name>
    <name evidence="1" type="ORF">PBI_MEGAN_34</name>
</gene>
<evidence type="ECO:0000313" key="2">
    <source>
        <dbReference type="Proteomes" id="UP000425388"/>
    </source>
</evidence>